<accession>A0A292ZDB2</accession>
<dbReference type="EMBL" id="BEWI01000032">
    <property type="protein sequence ID" value="GAY22682.1"/>
    <property type="molecule type" value="Genomic_DNA"/>
</dbReference>
<dbReference type="Proteomes" id="UP000221538">
    <property type="component" value="Unassembled WGS sequence"/>
</dbReference>
<evidence type="ECO:0000313" key="1">
    <source>
        <dbReference type="EMBL" id="GAY22682.1"/>
    </source>
</evidence>
<proteinExistence type="predicted"/>
<dbReference type="AlphaFoldDB" id="A0A292ZDB2"/>
<protein>
    <submittedName>
        <fullName evidence="1">Uncharacterized protein</fullName>
    </submittedName>
</protein>
<sequence>MISGSNDVLQKECAIIASNAVNEMERHSFCSIDRTESKSCHRDNEGK</sequence>
<gene>
    <name evidence="1" type="ORF">SFOMI_3243</name>
</gene>
<evidence type="ECO:0000313" key="2">
    <source>
        <dbReference type="Proteomes" id="UP000221538"/>
    </source>
</evidence>
<comment type="caution">
    <text evidence="1">The sequence shown here is derived from an EMBL/GenBank/DDBJ whole genome shotgun (WGS) entry which is preliminary data.</text>
</comment>
<name>A0A292ZDB2_SPHSA</name>
<organism evidence="1 2">
    <name type="scientific">Sphingobium fuliginis (strain ATCC 27551)</name>
    <dbReference type="NCBI Taxonomy" id="336203"/>
    <lineage>
        <taxon>Bacteria</taxon>
        <taxon>Pseudomonadati</taxon>
        <taxon>Pseudomonadota</taxon>
        <taxon>Alphaproteobacteria</taxon>
        <taxon>Sphingomonadales</taxon>
        <taxon>Sphingomonadaceae</taxon>
        <taxon>Sphingobium</taxon>
    </lineage>
</organism>
<reference evidence="1 2" key="2">
    <citation type="journal article" date="2013" name="Environ. Sci. Technol.">
        <title>The 4-tert-butylphenol-utilizing bacterium Sphingobium fuliginis OMI can degrade bisphenols via phenolic ring hydroxylation and meta-cleavage pathway.</title>
        <authorList>
            <person name="Ogata Y."/>
            <person name="Goda S."/>
            <person name="Toyama T."/>
            <person name="Sei K."/>
            <person name="Ike M."/>
        </authorList>
    </citation>
    <scope>NUCLEOTIDE SEQUENCE [LARGE SCALE GENOMIC DNA]</scope>
    <source>
        <strain evidence="1 2">OMI</strain>
    </source>
</reference>
<reference evidence="1 2" key="1">
    <citation type="journal article" date="2013" name="Biodegradation">
        <title>Occurrence of 4-tert-butylphenol (4-t-BP) biodegradation in an aquatic sample caused by the presence of Spirodela polyrrhiza and isolation of a 4-t-BP-utilizing bacterium.</title>
        <authorList>
            <person name="Ogata Y."/>
            <person name="Toyama T."/>
            <person name="Yu N."/>
            <person name="Wang X."/>
            <person name="Sei K."/>
            <person name="Ike M."/>
        </authorList>
    </citation>
    <scope>NUCLEOTIDE SEQUENCE [LARGE SCALE GENOMIC DNA]</scope>
    <source>
        <strain evidence="1 2">OMI</strain>
    </source>
</reference>